<feature type="compositionally biased region" description="Basic and acidic residues" evidence="8">
    <location>
        <begin position="503"/>
        <end position="538"/>
    </location>
</feature>
<evidence type="ECO:0000256" key="3">
    <source>
        <dbReference type="ARBA" id="ARBA00022792"/>
    </source>
</evidence>
<name>A0A0G4FXR7_9ALVE</name>
<comment type="subcellular location">
    <subcellularLocation>
        <location evidence="1">Mitochondrion inner membrane</location>
        <topology evidence="1">Single-pass membrane protein</topology>
    </subcellularLocation>
</comment>
<feature type="region of interest" description="Disordered" evidence="8">
    <location>
        <begin position="352"/>
        <end position="394"/>
    </location>
</feature>
<evidence type="ECO:0000256" key="5">
    <source>
        <dbReference type="ARBA" id="ARBA00023128"/>
    </source>
</evidence>
<accession>A0A0G4FXR7</accession>
<dbReference type="PANTHER" id="PTHR14009:SF1">
    <property type="entry name" value="MITOCHONDRIAL PROTON_CALCIUM EXCHANGER PROTEIN"/>
    <property type="match status" value="1"/>
</dbReference>
<feature type="compositionally biased region" description="Acidic residues" evidence="8">
    <location>
        <begin position="382"/>
        <end position="393"/>
    </location>
</feature>
<protein>
    <recommendedName>
        <fullName evidence="10">Letm1 RBD domain-containing protein</fullName>
    </recommendedName>
</protein>
<feature type="compositionally biased region" description="Basic and acidic residues" evidence="8">
    <location>
        <begin position="626"/>
        <end position="641"/>
    </location>
</feature>
<dbReference type="Pfam" id="PF07766">
    <property type="entry name" value="LETM1_RBD"/>
    <property type="match status" value="1"/>
</dbReference>
<keyword evidence="2 9" id="KW-0812">Transmembrane</keyword>
<evidence type="ECO:0000256" key="7">
    <source>
        <dbReference type="PROSITE-ProRule" id="PRU01094"/>
    </source>
</evidence>
<dbReference type="InterPro" id="IPR033122">
    <property type="entry name" value="LETM1-like_RBD"/>
</dbReference>
<dbReference type="GO" id="GO:0030003">
    <property type="term" value="P:intracellular monoatomic cation homeostasis"/>
    <property type="evidence" value="ECO:0007669"/>
    <property type="project" value="TreeGrafter"/>
</dbReference>
<feature type="transmembrane region" description="Helical" evidence="9">
    <location>
        <begin position="99"/>
        <end position="119"/>
    </location>
</feature>
<feature type="compositionally biased region" description="Basic and acidic residues" evidence="8">
    <location>
        <begin position="775"/>
        <end position="786"/>
    </location>
</feature>
<dbReference type="GO" id="GO:0005743">
    <property type="term" value="C:mitochondrial inner membrane"/>
    <property type="evidence" value="ECO:0007669"/>
    <property type="project" value="UniProtKB-SubCell"/>
</dbReference>
<dbReference type="PROSITE" id="PS51758">
    <property type="entry name" value="LETM1_RBD"/>
    <property type="match status" value="1"/>
</dbReference>
<feature type="compositionally biased region" description="Basic and acidic residues" evidence="8">
    <location>
        <begin position="453"/>
        <end position="463"/>
    </location>
</feature>
<feature type="compositionally biased region" description="Low complexity" evidence="8">
    <location>
        <begin position="727"/>
        <end position="738"/>
    </location>
</feature>
<evidence type="ECO:0000313" key="11">
    <source>
        <dbReference type="EMBL" id="CEM20212.1"/>
    </source>
</evidence>
<dbReference type="PANTHER" id="PTHR14009">
    <property type="entry name" value="LEUCINE ZIPPER-EF-HAND CONTAINING TRANSMEMBRANE PROTEIN"/>
    <property type="match status" value="1"/>
</dbReference>
<gene>
    <name evidence="11" type="ORF">Cvel_19312</name>
</gene>
<evidence type="ECO:0000256" key="8">
    <source>
        <dbReference type="SAM" id="MobiDB-lite"/>
    </source>
</evidence>
<feature type="compositionally biased region" description="Low complexity" evidence="8">
    <location>
        <begin position="465"/>
        <end position="474"/>
    </location>
</feature>
<evidence type="ECO:0000256" key="6">
    <source>
        <dbReference type="ARBA" id="ARBA00023136"/>
    </source>
</evidence>
<feature type="region of interest" description="Disordered" evidence="8">
    <location>
        <begin position="688"/>
        <end position="830"/>
    </location>
</feature>
<dbReference type="VEuPathDB" id="CryptoDB:Cvel_19312"/>
<feature type="compositionally biased region" description="Basic and acidic residues" evidence="8">
    <location>
        <begin position="352"/>
        <end position="376"/>
    </location>
</feature>
<feature type="compositionally biased region" description="Basic and acidic residues" evidence="8">
    <location>
        <begin position="479"/>
        <end position="496"/>
    </location>
</feature>
<dbReference type="InterPro" id="IPR044202">
    <property type="entry name" value="LETM1/MDM38-like"/>
</dbReference>
<feature type="compositionally biased region" description="Low complexity" evidence="8">
    <location>
        <begin position="433"/>
        <end position="442"/>
    </location>
</feature>
<evidence type="ECO:0000256" key="2">
    <source>
        <dbReference type="ARBA" id="ARBA00022692"/>
    </source>
</evidence>
<keyword evidence="6 9" id="KW-0472">Membrane</keyword>
<keyword evidence="3" id="KW-0999">Mitochondrion inner membrane</keyword>
<dbReference type="AlphaFoldDB" id="A0A0G4FXR7"/>
<feature type="region of interest" description="Disordered" evidence="8">
    <location>
        <begin position="610"/>
        <end position="654"/>
    </location>
</feature>
<evidence type="ECO:0000259" key="10">
    <source>
        <dbReference type="PROSITE" id="PS51758"/>
    </source>
</evidence>
<keyword evidence="5 7" id="KW-0496">Mitochondrion</keyword>
<evidence type="ECO:0000256" key="1">
    <source>
        <dbReference type="ARBA" id="ARBA00004434"/>
    </source>
</evidence>
<feature type="compositionally biased region" description="Low complexity" evidence="8">
    <location>
        <begin position="821"/>
        <end position="830"/>
    </location>
</feature>
<reference evidence="11" key="1">
    <citation type="submission" date="2014-11" db="EMBL/GenBank/DDBJ databases">
        <authorList>
            <person name="Otto D Thomas"/>
            <person name="Naeem Raeece"/>
        </authorList>
    </citation>
    <scope>NUCLEOTIDE SEQUENCE</scope>
</reference>
<evidence type="ECO:0000256" key="9">
    <source>
        <dbReference type="SAM" id="Phobius"/>
    </source>
</evidence>
<evidence type="ECO:0000256" key="4">
    <source>
        <dbReference type="ARBA" id="ARBA00022989"/>
    </source>
</evidence>
<organism evidence="11">
    <name type="scientific">Chromera velia CCMP2878</name>
    <dbReference type="NCBI Taxonomy" id="1169474"/>
    <lineage>
        <taxon>Eukaryota</taxon>
        <taxon>Sar</taxon>
        <taxon>Alveolata</taxon>
        <taxon>Colpodellida</taxon>
        <taxon>Chromeraceae</taxon>
        <taxon>Chromera</taxon>
    </lineage>
</organism>
<keyword evidence="4 9" id="KW-1133">Transmembrane helix</keyword>
<feature type="compositionally biased region" description="Acidic residues" evidence="8">
    <location>
        <begin position="539"/>
        <end position="548"/>
    </location>
</feature>
<feature type="region of interest" description="Disordered" evidence="8">
    <location>
        <begin position="433"/>
        <end position="553"/>
    </location>
</feature>
<feature type="domain" description="Letm1 RBD" evidence="10">
    <location>
        <begin position="142"/>
        <end position="409"/>
    </location>
</feature>
<dbReference type="GO" id="GO:0043022">
    <property type="term" value="F:ribosome binding"/>
    <property type="evidence" value="ECO:0007669"/>
    <property type="project" value="InterPro"/>
</dbReference>
<dbReference type="EMBL" id="CDMZ01000723">
    <property type="protein sequence ID" value="CEM20212.1"/>
    <property type="molecule type" value="Genomic_DNA"/>
</dbReference>
<feature type="compositionally biased region" description="Gly residues" evidence="8">
    <location>
        <begin position="810"/>
        <end position="820"/>
    </location>
</feature>
<sequence>MKYAKQGGEMVKRMFVNIYKALRKLVVDLARDPRVVVKWWDDIKKATKHTVKWVITGSKLFGANLRVSKQLLHKKLLGHPLTLRESKLLVRTMTDCFKIIPFSFFIIVPFAELALPLALRIFPNMLPSTFFEQSYDDAYLAKKLRAKQELAAFFQDMVKEKAKQLSDKSEVGDKAALLESFVAKMVEKDEDDRVPFLGVKETLQVARHFKEEFKPEKWSLKSLQTICKLLGIQPYGLHSHVVLQIRHHVLKLKTEDREILWEGVENLNREELIEANKARAMTFFGISDEDMREQLRIWLELSSHRDIPPLLLIWSRCMSLTHSPLPIGEKDGQTAGEVTVEGRAELTAVPDARTEAERQKALEREEAARAAEEIKAAQEGAEVQEEERGEDTEQALKDAERRIAQLNEDEAALKASISELKKQKSGLLSALAASFTSSSSSSPPSPPAAPPVSDEKKVEETGEKPSPAASPSPSLTAVLDKETREALEKETRRLETEGIIVEKAGEGEKSDKTKIESTKTEVMAEKTTELVGQEKEAKSEEEDEDGEAMPEQVVMLTREQMIRKGRRMDAELKLLREIAERQQEQLCNAAASLAALLEELHRERALREDHHDGFGVGSLETAADVLEGKEGREKREKERSAKGGPGGIAAAAKLHVGEEEKTRLMVSSLVDSIEGGIGEIEEMMSKALAVKEAEEDLDPSFYPSDTEEEEQEREQPQKKADAKEGSAKSASPPSSSKSVLFGDTDGGVQKETGTSGEKAEANAGSPKVTTSLWKEFGEAGGEKGTKVEAASNLEAPASSQHKAKDRTRPGGAGKETGGTPSGSSPRGVPR</sequence>
<feature type="compositionally biased region" description="Basic and acidic residues" evidence="8">
    <location>
        <begin position="713"/>
        <end position="726"/>
    </location>
</feature>
<proteinExistence type="predicted"/>